<dbReference type="EMBL" id="BSXU01000143">
    <property type="protein sequence ID" value="GMG19507.1"/>
    <property type="molecule type" value="Genomic_DNA"/>
</dbReference>
<name>A0A9W6YRN7_AMBMO</name>
<dbReference type="Proteomes" id="UP001165063">
    <property type="component" value="Unassembled WGS sequence"/>
</dbReference>
<evidence type="ECO:0000259" key="3">
    <source>
        <dbReference type="PROSITE" id="PS51651"/>
    </source>
</evidence>
<dbReference type="Pfam" id="PF16172">
    <property type="entry name" value="DOCK_N"/>
    <property type="match status" value="1"/>
</dbReference>
<dbReference type="InterPro" id="IPR027357">
    <property type="entry name" value="DOCKER_dom"/>
</dbReference>
<proteinExistence type="inferred from homology"/>
<comment type="similarity">
    <text evidence="1">Belongs to the DOCK family.</text>
</comment>
<dbReference type="Gene3D" id="1.20.58.740">
    <property type="match status" value="1"/>
</dbReference>
<evidence type="ECO:0000256" key="2">
    <source>
        <dbReference type="SAM" id="MobiDB-lite"/>
    </source>
</evidence>
<dbReference type="Gene3D" id="1.25.40.410">
    <property type="match status" value="1"/>
</dbReference>
<dbReference type="GO" id="GO:0031267">
    <property type="term" value="F:small GTPase binding"/>
    <property type="evidence" value="ECO:0007669"/>
    <property type="project" value="TreeGrafter"/>
</dbReference>
<dbReference type="GO" id="GO:0005085">
    <property type="term" value="F:guanyl-nucleotide exchange factor activity"/>
    <property type="evidence" value="ECO:0007669"/>
    <property type="project" value="InterPro"/>
</dbReference>
<feature type="region of interest" description="Disordered" evidence="2">
    <location>
        <begin position="1883"/>
        <end position="1907"/>
    </location>
</feature>
<protein>
    <submittedName>
        <fullName evidence="4">Unnamed protein product</fullName>
    </submittedName>
</protein>
<feature type="domain" description="DOCKER" evidence="3">
    <location>
        <begin position="1419"/>
        <end position="1830"/>
    </location>
</feature>
<evidence type="ECO:0000256" key="1">
    <source>
        <dbReference type="PROSITE-ProRule" id="PRU00984"/>
    </source>
</evidence>
<evidence type="ECO:0000313" key="5">
    <source>
        <dbReference type="Proteomes" id="UP001165063"/>
    </source>
</evidence>
<reference evidence="4" key="1">
    <citation type="submission" date="2023-04" db="EMBL/GenBank/DDBJ databases">
        <title>Ambrosiozyma monospora NBRC 1965.</title>
        <authorList>
            <person name="Ichikawa N."/>
            <person name="Sato H."/>
            <person name="Tonouchi N."/>
        </authorList>
    </citation>
    <scope>NUCLEOTIDE SEQUENCE</scope>
    <source>
        <strain evidence="4">NBRC 1965</strain>
    </source>
</reference>
<dbReference type="InterPro" id="IPR032376">
    <property type="entry name" value="DOCK_N"/>
</dbReference>
<dbReference type="Pfam" id="PF25338">
    <property type="entry name" value="C2_DCK_4th"/>
    <property type="match status" value="1"/>
</dbReference>
<dbReference type="PANTHER" id="PTHR45653">
    <property type="entry name" value="DEDICATOR OF CYTOKINESIS"/>
    <property type="match status" value="1"/>
</dbReference>
<dbReference type="GO" id="GO:0005886">
    <property type="term" value="C:plasma membrane"/>
    <property type="evidence" value="ECO:0007669"/>
    <property type="project" value="TreeGrafter"/>
</dbReference>
<comment type="caution">
    <text evidence="4">The sequence shown here is derived from an EMBL/GenBank/DDBJ whole genome shotgun (WGS) entry which is preliminary data.</text>
</comment>
<dbReference type="InterPro" id="IPR046773">
    <property type="entry name" value="DOCKER_Lobe_C"/>
</dbReference>
<dbReference type="InterPro" id="IPR026791">
    <property type="entry name" value="DOCK"/>
</dbReference>
<dbReference type="CDD" id="cd11684">
    <property type="entry name" value="DHR2_DOCK"/>
    <property type="match status" value="1"/>
</dbReference>
<dbReference type="InterPro" id="IPR057500">
    <property type="entry name" value="C2_DCK1_4th"/>
</dbReference>
<evidence type="ECO:0000313" key="4">
    <source>
        <dbReference type="EMBL" id="GMG19507.1"/>
    </source>
</evidence>
<dbReference type="OrthoDB" id="18896at2759"/>
<dbReference type="PROSITE" id="PS51651">
    <property type="entry name" value="DOCKER"/>
    <property type="match status" value="1"/>
</dbReference>
<dbReference type="GO" id="GO:0007264">
    <property type="term" value="P:small GTPase-mediated signal transduction"/>
    <property type="evidence" value="ECO:0007669"/>
    <property type="project" value="InterPro"/>
</dbReference>
<organism evidence="4 5">
    <name type="scientific">Ambrosiozyma monospora</name>
    <name type="common">Yeast</name>
    <name type="synonym">Endomycopsis monosporus</name>
    <dbReference type="NCBI Taxonomy" id="43982"/>
    <lineage>
        <taxon>Eukaryota</taxon>
        <taxon>Fungi</taxon>
        <taxon>Dikarya</taxon>
        <taxon>Ascomycota</taxon>
        <taxon>Saccharomycotina</taxon>
        <taxon>Pichiomycetes</taxon>
        <taxon>Pichiales</taxon>
        <taxon>Pichiaceae</taxon>
        <taxon>Ambrosiozyma</taxon>
    </lineage>
</organism>
<dbReference type="Pfam" id="PF20421">
    <property type="entry name" value="DHR-2_Lobe_C"/>
    <property type="match status" value="1"/>
</dbReference>
<accession>A0A9W6YRN7</accession>
<dbReference type="PANTHER" id="PTHR45653:SF10">
    <property type="entry name" value="MYOBLAST CITY, ISOFORM B"/>
    <property type="match status" value="1"/>
</dbReference>
<dbReference type="InterPro" id="IPR043161">
    <property type="entry name" value="DOCK_C_lobe_A"/>
</dbReference>
<gene>
    <name evidence="4" type="ORF">Amon01_000052100</name>
</gene>
<dbReference type="GO" id="GO:0005737">
    <property type="term" value="C:cytoplasm"/>
    <property type="evidence" value="ECO:0007669"/>
    <property type="project" value="TreeGrafter"/>
</dbReference>
<dbReference type="InterPro" id="IPR043162">
    <property type="entry name" value="DOCK_C_lobe_C"/>
</dbReference>
<sequence length="1935" mass="217724">MPSWTPLPKLLLGRVIKPFIPFKPGQQVDEKIRENFCNMNPGDIVCLFETESSENKWARGHIAWLAMPSDYSTANVSLERLPEYHVKVIVMPWSHIQVIQEEELVFSGGEYTGILSDDVYANLDSSSDESSLASSITAKRHKRPAIPVIGFILGYNGLENEIELALRTTCIQIYALFSRGDLLNCEILFSTFKDLVKIRTAILYGVDTISEMKISRKKVIKLLATIPKVIAASNNKLAKETHFRSKDVSGYQIIFARDTDTGGLYSYSMENAKDNITNLPRLANNQLFTALSAKFPVEDADIPLFPSRNTKFDPPPPSHVLVDLHAVVGSCKVIPKGYCGMTAYLYLRNQKKRLTEGYAIKIEPGQFISLDNMAAAMFVNIPAIEIDAGRIYLVAIITETIEVPEVAPIKNGVPSLKTIRRGICAGVTDISRIFARKKSHLSSDMSHDMTMKLYASYLTKSSEDTNVYPGMNLMKAMGALTMENNGWGELVDRIISGSNKGVAVNPRAEELMLSIKEVNQESFTAGVGTFKAIDLIKTVAYNPLEEAYCRIYLRVIKCHGPEAIAKRFNREANYATVEVTASSKSLKFSKGSNETPLSRWQFISTFPEEAIGEFVQVTGLSVTPTNDNDFLYFDVFSGGQFFGSGKYPLRVYNQVSDGGLNDKKAKSIDLFAPGSSAPVGSVEIELQYTGKNYNVDPYIEMILNWKTIFEPNIQSTDKNLISTLGKLKRIPLSTIIKFFPELMKSILDIYSMANEKHEVLSAYGTAKETKFQSIGDATFECIVQLLDITIARQDQYVYLFDKLLERILPAVGEYLVNDTTKCLSTFETDRWGSIGRAICRITPLILRVAAASVGDSASFVSATSKLCELISLFLASKSELLVSDQLTMIENLELILEAMRDTFDDIQLVKYVGSWSDAMGFKGLCVLEDEKANALMNKKKSRQHRFIIDKMLFLNRTVRSFLVDTESKQAREDLLCNALYGAAYVLLHDEIDVDASRMALGVMASVMNVSVGPQKRFFDESFDLYITLCTMGSQMVAGINRYIAFCRNAGMITSKRYFTQLFPTTYPFPQFTVDPLVDEEAFCELLMEYNVVNMMMLQITNGIAHEKIDRMLAGIDPYPVCYTKLNSIIMTIEESTKNGIHAGVFQAYREMVEPTFYPGSKWITLKSYFVRLLGSYTQNFSATVLGLFANENSLKDPALVAFASTFFLSYLINVLKTTTSKASSVEHLVAYNMKACYEMTRGIRTSSAIAFYDVWNGIGDPASESDKRRFGLEKFGGLQRTMYSDENYLLVMEILVCAMQKNEACCSLATKVFWSIVVSEWTEVNSLYELERVTISSLYDLFMHRLRYSPEITEIKHFISTLKSLIILDIEDEAYQPIMQFVNTMFEFLTTAASLKAIPDSEEFDDDRAFFKINVCGYLLNVDKPELLQALINSMYEKYIDEKNYTQAALSLELLANIYSWNPTSYLPPCENPHFPSQSEFKRKEALYIKIASNFNKGNKLEQAVEIYQELLSAYNKFNFNLKGLSFCHTELATCFDNLEAEGRMESTYFKLAYIGLGFPDSLRGKEFIYEGRPFEHITSINQRINRMYPGARIISSDEQAKKLLTSNPFGKYLHVKTVTPQKRSDSMSHLSFTARQYMDNKNLNCFVSLKRIPGSTNVTNLWTEEYTYTSTLTFPTLMNRSEIKYTSVVKLSPIKNAVKALIAKNEELSGLEFMIKQNLRDGIDPQSISNSAVFNNLSRVLAGTVDSPVNGGVGQYRAFFSAQSNEPDFAENVKYLKTSFNNLIILLNKLLKLHKVLVPQHAMPQHQAMTDLFSKNFRREIEELKLDVNSTMSIHKLLKSLISTNIFSRRYYQQQLTNASSDLYQSSYTGSSNDDELASIFTSSTSSESETNNSNSGSKFSGSYGSSSNSNSMGHVAYRTVSNIGNKRTILNMK</sequence>
<keyword evidence="5" id="KW-1185">Reference proteome</keyword>